<gene>
    <name evidence="2" type="ORF">SAMN05421774_1249</name>
</gene>
<dbReference type="AlphaFoldDB" id="A0A1N7QS02"/>
<organism evidence="2 3">
    <name type="scientific">Gemmobacter megaterium</name>
    <dbReference type="NCBI Taxonomy" id="1086013"/>
    <lineage>
        <taxon>Bacteria</taxon>
        <taxon>Pseudomonadati</taxon>
        <taxon>Pseudomonadota</taxon>
        <taxon>Alphaproteobacteria</taxon>
        <taxon>Rhodobacterales</taxon>
        <taxon>Paracoccaceae</taxon>
        <taxon>Gemmobacter</taxon>
    </lineage>
</organism>
<evidence type="ECO:0000313" key="3">
    <source>
        <dbReference type="Proteomes" id="UP000186141"/>
    </source>
</evidence>
<reference evidence="2 3" key="1">
    <citation type="submission" date="2017-01" db="EMBL/GenBank/DDBJ databases">
        <authorList>
            <person name="Mah S.A."/>
            <person name="Swanson W.J."/>
            <person name="Moy G.W."/>
            <person name="Vacquier V.D."/>
        </authorList>
    </citation>
    <scope>NUCLEOTIDE SEQUENCE [LARGE SCALE GENOMIC DNA]</scope>
    <source>
        <strain evidence="2 3">DSM 26375</strain>
    </source>
</reference>
<dbReference type="Proteomes" id="UP000186141">
    <property type="component" value="Unassembled WGS sequence"/>
</dbReference>
<evidence type="ECO:0000313" key="2">
    <source>
        <dbReference type="EMBL" id="SIT25641.1"/>
    </source>
</evidence>
<protein>
    <submittedName>
        <fullName evidence="2">Uncharacterized protein</fullName>
    </submittedName>
</protein>
<dbReference type="EMBL" id="FTOT01000024">
    <property type="protein sequence ID" value="SIT25641.1"/>
    <property type="molecule type" value="Genomic_DNA"/>
</dbReference>
<proteinExistence type="predicted"/>
<accession>A0A1N7QS02</accession>
<sequence>MPFSGPLMAVEICHDAQVTTVWLDADGKEHPAPQDCRDCCLCALPVPVLSSSAGGAAPHEITPTAASCLTERPGTTLRDHQSPHARGPPMSQSQRASA</sequence>
<evidence type="ECO:0000256" key="1">
    <source>
        <dbReference type="SAM" id="MobiDB-lite"/>
    </source>
</evidence>
<keyword evidence="3" id="KW-1185">Reference proteome</keyword>
<dbReference type="STRING" id="1086013.SAMN05421774_1249"/>
<name>A0A1N7QS02_9RHOB</name>
<feature type="region of interest" description="Disordered" evidence="1">
    <location>
        <begin position="63"/>
        <end position="98"/>
    </location>
</feature>